<dbReference type="OrthoDB" id="9798884at2"/>
<gene>
    <name evidence="1" type="ORF">BG454_09205</name>
</gene>
<dbReference type="InterPro" id="IPR029058">
    <property type="entry name" value="AB_hydrolase_fold"/>
</dbReference>
<reference evidence="1 2" key="1">
    <citation type="submission" date="2017-11" db="EMBL/GenBank/DDBJ databases">
        <title>Revised Sequence and Annotation of the Rhodobaca barguzinensis strain alga05 Genome.</title>
        <authorList>
            <person name="Kopejtka K."/>
            <person name="Tomasch J.M."/>
            <person name="Bunk B."/>
            <person name="Koblizek M."/>
        </authorList>
    </citation>
    <scope>NUCLEOTIDE SEQUENCE [LARGE SCALE GENOMIC DNA]</scope>
    <source>
        <strain evidence="2">alga05</strain>
    </source>
</reference>
<dbReference type="Proteomes" id="UP000228948">
    <property type="component" value="Chromosome"/>
</dbReference>
<organism evidence="1 2">
    <name type="scientific">Roseinatronobacter bogoriensis subsp. barguzinensis</name>
    <dbReference type="NCBI Taxonomy" id="441209"/>
    <lineage>
        <taxon>Bacteria</taxon>
        <taxon>Pseudomonadati</taxon>
        <taxon>Pseudomonadota</taxon>
        <taxon>Alphaproteobacteria</taxon>
        <taxon>Rhodobacterales</taxon>
        <taxon>Paracoccaceae</taxon>
        <taxon>Roseinatronobacter</taxon>
    </lineage>
</organism>
<evidence type="ECO:0000313" key="2">
    <source>
        <dbReference type="Proteomes" id="UP000228948"/>
    </source>
</evidence>
<dbReference type="SUPFAM" id="SSF53474">
    <property type="entry name" value="alpha/beta-Hydrolases"/>
    <property type="match status" value="1"/>
</dbReference>
<evidence type="ECO:0008006" key="3">
    <source>
        <dbReference type="Google" id="ProtNLM"/>
    </source>
</evidence>
<keyword evidence="2" id="KW-1185">Reference proteome</keyword>
<name>A0A2K8K951_9RHOB</name>
<accession>A0A2K8K951</accession>
<dbReference type="Gene3D" id="3.40.50.1820">
    <property type="entry name" value="alpha/beta hydrolase"/>
    <property type="match status" value="1"/>
</dbReference>
<dbReference type="STRING" id="441209.GCA_001870665_01616"/>
<dbReference type="AlphaFoldDB" id="A0A2K8K951"/>
<dbReference type="EMBL" id="CP024899">
    <property type="protein sequence ID" value="ATX65974.1"/>
    <property type="molecule type" value="Genomic_DNA"/>
</dbReference>
<dbReference type="RefSeq" id="WP_100319140.1">
    <property type="nucleotide sequence ID" value="NZ_CP024899.1"/>
</dbReference>
<evidence type="ECO:0000313" key="1">
    <source>
        <dbReference type="EMBL" id="ATX65974.1"/>
    </source>
</evidence>
<sequence>MPWLVKFALSVAGLYVFVALLFTVMQGAIVFPRSLVGPSPSLPQESRQLSLTRPDGSVLQGSLIPGQDPTKPLILAFGGNAWNADAVALFVHSIAPEYPVAAFHFRGYAPSTGRPSANALKADALALHDHLAPDAPNGMIAVGFSIGSGVAAYLSSERPIDGAVLVTPFDSLVAVGKQTMPWLPIRLLFRHEMNTLEALKTSPAPVALILASRDEVIPPARAEALIDGLQARDRAIAAISRLQAGHNDIYSHPEFPGELRNALSAVSD</sequence>
<protein>
    <recommendedName>
        <fullName evidence="3">Alpha/beta hydrolase</fullName>
    </recommendedName>
</protein>
<proteinExistence type="predicted"/>
<dbReference type="KEGG" id="rbg:BG454_09205"/>
<dbReference type="PANTHER" id="PTHR12277">
    <property type="entry name" value="ALPHA/BETA HYDROLASE DOMAIN-CONTAINING PROTEIN"/>
    <property type="match status" value="1"/>
</dbReference>